<sequence length="328" mass="35945">MMVDLSTSFAGLTLQSPLILGSSGLTRNVDRTCTLVEAGVGAVILKSLFEEQILMQTGHLVAKNDYPEANDYISSYVRSEAIEDYIRIVREAKAKLTVPVIASINCTEAGSWVEFAERLRDAGADALEVNVMRLETELFADPAEIEAYYVSIVTALAGKGLPIIVKLSRYHTNLPMLVDKLRAAGAAAVTLFNRSYQINIDLNREQLIGGEVFSHEGDFTETLRFTGVIRGCVPNVGISASTGIYTWEELTKVLLAGADTAQMCTAVYKQGATAIAEALKGLRHWMLEHGYQSLSELRGRLSYGAVADPSLFERIQFMKYFNARAAQD</sequence>
<keyword evidence="4" id="KW-0288">FMN</keyword>
<dbReference type="InterPro" id="IPR013785">
    <property type="entry name" value="Aldolase_TIM"/>
</dbReference>
<dbReference type="InterPro" id="IPR012135">
    <property type="entry name" value="Dihydroorotate_DH_1_2"/>
</dbReference>
<evidence type="ECO:0000256" key="1">
    <source>
        <dbReference type="ARBA" id="ARBA00001917"/>
    </source>
</evidence>
<evidence type="ECO:0000256" key="6">
    <source>
        <dbReference type="ARBA" id="ARBA00023002"/>
    </source>
</evidence>
<dbReference type="RefSeq" id="WP_231724930.1">
    <property type="nucleotide sequence ID" value="NZ_KQ960453.1"/>
</dbReference>
<comment type="cofactor">
    <cofactor evidence="1">
        <name>FMN</name>
        <dbReference type="ChEBI" id="CHEBI:58210"/>
    </cofactor>
</comment>
<evidence type="ECO:0000259" key="12">
    <source>
        <dbReference type="Pfam" id="PF01180"/>
    </source>
</evidence>
<gene>
    <name evidence="13" type="ORF">HMPREF3185_01508</name>
</gene>
<dbReference type="STRING" id="322095.HMPREF3185_01508"/>
<keyword evidence="3" id="KW-0285">Flavoprotein</keyword>
<dbReference type="GO" id="GO:0004159">
    <property type="term" value="F:dihydropyrimidine dehydrogenase (NAD+) activity"/>
    <property type="evidence" value="ECO:0007669"/>
    <property type="project" value="UniProtKB-EC"/>
</dbReference>
<name>A0A134B5J9_9PORP</name>
<evidence type="ECO:0000256" key="11">
    <source>
        <dbReference type="ARBA" id="ARBA00049728"/>
    </source>
</evidence>
<dbReference type="UniPathway" id="UPA00070"/>
<dbReference type="InterPro" id="IPR005720">
    <property type="entry name" value="Dihydroorotate_DH_cat"/>
</dbReference>
<keyword evidence="14" id="KW-1185">Reference proteome</keyword>
<dbReference type="GO" id="GO:0044205">
    <property type="term" value="P:'de novo' UMP biosynthetic process"/>
    <property type="evidence" value="ECO:0007669"/>
    <property type="project" value="UniProtKB-UniPathway"/>
</dbReference>
<evidence type="ECO:0000256" key="5">
    <source>
        <dbReference type="ARBA" id="ARBA00022975"/>
    </source>
</evidence>
<evidence type="ECO:0000256" key="7">
    <source>
        <dbReference type="ARBA" id="ARBA00047685"/>
    </source>
</evidence>
<comment type="function">
    <text evidence="9">Involved in pyrimidine base degradation. Catalyzes physiologically the reduction of uracil to 5,6-dihydrouracil (DHU) by using NADH as a specific cosubstrate. It also catalyzes the reverse reaction and the reduction of thymine to 5,6-dihydrothymine (DHT).</text>
</comment>
<evidence type="ECO:0000256" key="2">
    <source>
        <dbReference type="ARBA" id="ARBA00004725"/>
    </source>
</evidence>
<evidence type="ECO:0000313" key="13">
    <source>
        <dbReference type="EMBL" id="KXB75204.1"/>
    </source>
</evidence>
<comment type="catalytic activity">
    <reaction evidence="7">
        <text>5,6-dihydrothymine + NAD(+) = thymine + NADH + H(+)</text>
        <dbReference type="Rhea" id="RHEA:28791"/>
        <dbReference type="ChEBI" id="CHEBI:15378"/>
        <dbReference type="ChEBI" id="CHEBI:17821"/>
        <dbReference type="ChEBI" id="CHEBI:27468"/>
        <dbReference type="ChEBI" id="CHEBI:57540"/>
        <dbReference type="ChEBI" id="CHEBI:57945"/>
        <dbReference type="EC" id="1.3.1.1"/>
    </reaction>
</comment>
<comment type="caution">
    <text evidence="13">The sequence shown here is derived from an EMBL/GenBank/DDBJ whole genome shotgun (WGS) entry which is preliminary data.</text>
</comment>
<evidence type="ECO:0000313" key="14">
    <source>
        <dbReference type="Proteomes" id="UP000070224"/>
    </source>
</evidence>
<reference evidence="14" key="1">
    <citation type="submission" date="2016-01" db="EMBL/GenBank/DDBJ databases">
        <authorList>
            <person name="Mitreva M."/>
            <person name="Pepin K.H."/>
            <person name="Mihindukulasuriya K.A."/>
            <person name="Fulton R."/>
            <person name="Fronick C."/>
            <person name="O'Laughlin M."/>
            <person name="Miner T."/>
            <person name="Herter B."/>
            <person name="Rosa B.A."/>
            <person name="Cordes M."/>
            <person name="Tomlinson C."/>
            <person name="Wollam A."/>
            <person name="Palsikar V.B."/>
            <person name="Mardis E.R."/>
            <person name="Wilson R.K."/>
        </authorList>
    </citation>
    <scope>NUCLEOTIDE SEQUENCE [LARGE SCALE GENOMIC DNA]</scope>
    <source>
        <strain evidence="14">KA00683</strain>
    </source>
</reference>
<dbReference type="PANTHER" id="PTHR43073">
    <property type="entry name" value="DIHYDROPYRIMIDINE DEHYDROGENASE [NADP(+)]"/>
    <property type="match status" value="1"/>
</dbReference>
<dbReference type="EMBL" id="LSDK01000096">
    <property type="protein sequence ID" value="KXB75204.1"/>
    <property type="molecule type" value="Genomic_DNA"/>
</dbReference>
<organism evidence="13 14">
    <name type="scientific">Porphyromonas somerae</name>
    <dbReference type="NCBI Taxonomy" id="322095"/>
    <lineage>
        <taxon>Bacteria</taxon>
        <taxon>Pseudomonadati</taxon>
        <taxon>Bacteroidota</taxon>
        <taxon>Bacteroidia</taxon>
        <taxon>Bacteroidales</taxon>
        <taxon>Porphyromonadaceae</taxon>
        <taxon>Porphyromonas</taxon>
    </lineage>
</organism>
<comment type="catalytic activity">
    <reaction evidence="8">
        <text>5,6-dihydrouracil + NAD(+) = uracil + NADH + H(+)</text>
        <dbReference type="Rhea" id="RHEA:20189"/>
        <dbReference type="ChEBI" id="CHEBI:15378"/>
        <dbReference type="ChEBI" id="CHEBI:15901"/>
        <dbReference type="ChEBI" id="CHEBI:17568"/>
        <dbReference type="ChEBI" id="CHEBI:57540"/>
        <dbReference type="ChEBI" id="CHEBI:57945"/>
        <dbReference type="EC" id="1.3.1.1"/>
    </reaction>
</comment>
<dbReference type="Pfam" id="PF01180">
    <property type="entry name" value="DHO_dh"/>
    <property type="match status" value="1"/>
</dbReference>
<evidence type="ECO:0000256" key="3">
    <source>
        <dbReference type="ARBA" id="ARBA00022630"/>
    </source>
</evidence>
<comment type="subunit">
    <text evidence="10">Heterotetramer of 2 PreA and 2 PreT subunits.</text>
</comment>
<proteinExistence type="predicted"/>
<protein>
    <recommendedName>
        <fullName evidence="11">dihydrouracil dehydrogenase (NAD(+))</fullName>
        <ecNumber evidence="11">1.3.1.1</ecNumber>
    </recommendedName>
</protein>
<accession>A0A134B5J9</accession>
<feature type="domain" description="Dihydroorotate dehydrogenase catalytic" evidence="12">
    <location>
        <begin position="5"/>
        <end position="286"/>
    </location>
</feature>
<dbReference type="PATRIC" id="fig|322095.3.peg.1485"/>
<evidence type="ECO:0000256" key="10">
    <source>
        <dbReference type="ARBA" id="ARBA00049714"/>
    </source>
</evidence>
<dbReference type="EC" id="1.3.1.1" evidence="11"/>
<dbReference type="SUPFAM" id="SSF51395">
    <property type="entry name" value="FMN-linked oxidoreductases"/>
    <property type="match status" value="1"/>
</dbReference>
<dbReference type="Gene3D" id="3.20.20.70">
    <property type="entry name" value="Aldolase class I"/>
    <property type="match status" value="1"/>
</dbReference>
<dbReference type="GO" id="GO:0005737">
    <property type="term" value="C:cytoplasm"/>
    <property type="evidence" value="ECO:0007669"/>
    <property type="project" value="InterPro"/>
</dbReference>
<dbReference type="AlphaFoldDB" id="A0A134B5J9"/>
<dbReference type="PIRSF" id="PIRSF000164">
    <property type="entry name" value="DHO_oxidase"/>
    <property type="match status" value="1"/>
</dbReference>
<dbReference type="Proteomes" id="UP000070224">
    <property type="component" value="Unassembled WGS sequence"/>
</dbReference>
<comment type="pathway">
    <text evidence="2">Pyrimidine metabolism; UMP biosynthesis via de novo pathway.</text>
</comment>
<evidence type="ECO:0000256" key="9">
    <source>
        <dbReference type="ARBA" id="ARBA00049578"/>
    </source>
</evidence>
<dbReference type="GO" id="GO:0004152">
    <property type="term" value="F:dihydroorotate dehydrogenase activity"/>
    <property type="evidence" value="ECO:0007669"/>
    <property type="project" value="InterPro"/>
</dbReference>
<keyword evidence="5" id="KW-0665">Pyrimidine biosynthesis</keyword>
<evidence type="ECO:0000256" key="8">
    <source>
        <dbReference type="ARBA" id="ARBA00048792"/>
    </source>
</evidence>
<dbReference type="PANTHER" id="PTHR43073:SF2">
    <property type="entry name" value="DIHYDROPYRIMIDINE DEHYDROGENASE [NADP(+)]"/>
    <property type="match status" value="1"/>
</dbReference>
<keyword evidence="6" id="KW-0560">Oxidoreductase</keyword>
<evidence type="ECO:0000256" key="4">
    <source>
        <dbReference type="ARBA" id="ARBA00022643"/>
    </source>
</evidence>
<dbReference type="NCBIfam" id="NF005741">
    <property type="entry name" value="PRK07565.1"/>
    <property type="match status" value="1"/>
</dbReference>